<dbReference type="SMART" id="SM00320">
    <property type="entry name" value="WD40"/>
    <property type="match status" value="7"/>
</dbReference>
<feature type="region of interest" description="Disordered" evidence="5">
    <location>
        <begin position="442"/>
        <end position="461"/>
    </location>
</feature>
<dbReference type="AlphaFoldDB" id="A0A8H5ETK2"/>
<dbReference type="Proteomes" id="UP000567179">
    <property type="component" value="Unassembled WGS sequence"/>
</dbReference>
<feature type="repeat" description="WD" evidence="3">
    <location>
        <begin position="671"/>
        <end position="702"/>
    </location>
</feature>
<gene>
    <name evidence="6" type="ORF">D9619_003089</name>
</gene>
<feature type="region of interest" description="Disordered" evidence="5">
    <location>
        <begin position="1"/>
        <end position="34"/>
    </location>
</feature>
<reference evidence="6 7" key="1">
    <citation type="journal article" date="2020" name="ISME J.">
        <title>Uncovering the hidden diversity of litter-decomposition mechanisms in mushroom-forming fungi.</title>
        <authorList>
            <person name="Floudas D."/>
            <person name="Bentzer J."/>
            <person name="Ahren D."/>
            <person name="Johansson T."/>
            <person name="Persson P."/>
            <person name="Tunlid A."/>
        </authorList>
    </citation>
    <scope>NUCLEOTIDE SEQUENCE [LARGE SCALE GENOMIC DNA]</scope>
    <source>
        <strain evidence="6 7">CBS 101986</strain>
    </source>
</reference>
<feature type="repeat" description="WD" evidence="3">
    <location>
        <begin position="348"/>
        <end position="390"/>
    </location>
</feature>
<feature type="region of interest" description="Disordered" evidence="5">
    <location>
        <begin position="303"/>
        <end position="338"/>
    </location>
</feature>
<dbReference type="PROSITE" id="PS50082">
    <property type="entry name" value="WD_REPEATS_2"/>
    <property type="match status" value="6"/>
</dbReference>
<evidence type="ECO:0000256" key="4">
    <source>
        <dbReference type="SAM" id="Coils"/>
    </source>
</evidence>
<dbReference type="Gene3D" id="2.130.10.10">
    <property type="entry name" value="YVTN repeat-like/Quinoprotein amine dehydrogenase"/>
    <property type="match status" value="2"/>
</dbReference>
<feature type="repeat" description="WD" evidence="3">
    <location>
        <begin position="391"/>
        <end position="423"/>
    </location>
</feature>
<evidence type="ECO:0000313" key="6">
    <source>
        <dbReference type="EMBL" id="KAF5311879.1"/>
    </source>
</evidence>
<keyword evidence="4" id="KW-0175">Coiled coil</keyword>
<evidence type="ECO:0000313" key="7">
    <source>
        <dbReference type="Proteomes" id="UP000567179"/>
    </source>
</evidence>
<evidence type="ECO:0000256" key="2">
    <source>
        <dbReference type="ARBA" id="ARBA00022737"/>
    </source>
</evidence>
<evidence type="ECO:0000256" key="1">
    <source>
        <dbReference type="ARBA" id="ARBA00022574"/>
    </source>
</evidence>
<dbReference type="InterPro" id="IPR015943">
    <property type="entry name" value="WD40/YVTN_repeat-like_dom_sf"/>
</dbReference>
<comment type="caution">
    <text evidence="6">The sequence shown here is derived from an EMBL/GenBank/DDBJ whole genome shotgun (WGS) entry which is preliminary data.</text>
</comment>
<evidence type="ECO:0008006" key="8">
    <source>
        <dbReference type="Google" id="ProtNLM"/>
    </source>
</evidence>
<protein>
    <recommendedName>
        <fullName evidence="8">Mitochondrial division protein 1</fullName>
    </recommendedName>
</protein>
<dbReference type="PRINTS" id="PR00320">
    <property type="entry name" value="GPROTEINBRPT"/>
</dbReference>
<organism evidence="6 7">
    <name type="scientific">Psilocybe cf. subviscida</name>
    <dbReference type="NCBI Taxonomy" id="2480587"/>
    <lineage>
        <taxon>Eukaryota</taxon>
        <taxon>Fungi</taxon>
        <taxon>Dikarya</taxon>
        <taxon>Basidiomycota</taxon>
        <taxon>Agaricomycotina</taxon>
        <taxon>Agaricomycetes</taxon>
        <taxon>Agaricomycetidae</taxon>
        <taxon>Agaricales</taxon>
        <taxon>Agaricineae</taxon>
        <taxon>Strophariaceae</taxon>
        <taxon>Psilocybe</taxon>
    </lineage>
</organism>
<dbReference type="Gene3D" id="6.10.280.220">
    <property type="match status" value="1"/>
</dbReference>
<dbReference type="InterPro" id="IPR053299">
    <property type="entry name" value="ASTRA_WD_repeat"/>
</dbReference>
<feature type="coiled-coil region" evidence="4">
    <location>
        <begin position="258"/>
        <end position="299"/>
    </location>
</feature>
<keyword evidence="7" id="KW-1185">Reference proteome</keyword>
<feature type="compositionally biased region" description="Polar residues" evidence="5">
    <location>
        <begin position="24"/>
        <end position="34"/>
    </location>
</feature>
<sequence length="702" mass="77298">MGSNGSGRGSKDGRQTSKPPPDSAATNGGSTSTGAFSKLDIVQKAFMAPFTHKKNDSTRILSELAPVIMTPRMINSTASASTRHRSSLADSSMSRSKLDFQTLGRAPLRLGLGSKRITSGDLQIFEEMEELLEAEVPEPEGVASNVSLLRGFNATIPSAEQSKTRRRQMRNIDTPRLGLKKLGLSARGLLREEEEREGQSVTSEEDVVIVRHPHSKKGRESLSATKRLGKDELQRQSQEIMMDKENIHVKRSLIHNEVEEITQKIQALDGIRAKLEQDLLRLQEEELELDDELEGVKERIKFEQATGSQQPSSNQNLHLPPSSRRRKGPAFLPSEHDELPPGVAFMTLSSHTTPITALDFSEPYGTLVTASQMDAQPRVWDLLSGEEIARLRGHIGAVHCLQVEDNICLTGGADGNVRLWDLRKVEDDDGWEGGMVSLSDVAEEDEEGAGQTSNIRSSDAPVEKEGPCVRLLEGHTQAVTALYFEDECLVTGASDKTLRQWDLTTGQCVMTMDILWAISHPANNNLSAPVVNQSFPGGFSVQTPPYADGTREMYEDFVGGVQFWGYGLVSGSGDGAVRMWDMRTGQAHRTLLGHTGPVTCLQFDEIHIASGSLDKTLKIWDLRMGGIFDTIQFDHAVTGLQFDTRKIIAATGENGVKVYNRTSAQKSTLLTNGHIKPVERLRYMDRYLVTGGRDAQVKIWSL</sequence>
<feature type="repeat" description="WD" evidence="3">
    <location>
        <begin position="568"/>
        <end position="590"/>
    </location>
</feature>
<dbReference type="SUPFAM" id="SSF50978">
    <property type="entry name" value="WD40 repeat-like"/>
    <property type="match status" value="1"/>
</dbReference>
<dbReference type="Pfam" id="PF00400">
    <property type="entry name" value="WD40"/>
    <property type="match status" value="5"/>
</dbReference>
<feature type="repeat" description="WD" evidence="3">
    <location>
        <begin position="472"/>
        <end position="511"/>
    </location>
</feature>
<dbReference type="EMBL" id="JAACJJ010000056">
    <property type="protein sequence ID" value="KAF5311879.1"/>
    <property type="molecule type" value="Genomic_DNA"/>
</dbReference>
<dbReference type="InterPro" id="IPR001680">
    <property type="entry name" value="WD40_rpt"/>
</dbReference>
<dbReference type="InterPro" id="IPR020472">
    <property type="entry name" value="WD40_PAC1"/>
</dbReference>
<feature type="compositionally biased region" description="Polar residues" evidence="5">
    <location>
        <begin position="305"/>
        <end position="317"/>
    </location>
</feature>
<evidence type="ECO:0000256" key="3">
    <source>
        <dbReference type="PROSITE-ProRule" id="PRU00221"/>
    </source>
</evidence>
<accession>A0A8H5ETK2</accession>
<dbReference type="PROSITE" id="PS50294">
    <property type="entry name" value="WD_REPEATS_REGION"/>
    <property type="match status" value="5"/>
</dbReference>
<evidence type="ECO:0000256" key="5">
    <source>
        <dbReference type="SAM" id="MobiDB-lite"/>
    </source>
</evidence>
<proteinExistence type="predicted"/>
<keyword evidence="1 3" id="KW-0853">WD repeat</keyword>
<dbReference type="CDD" id="cd00200">
    <property type="entry name" value="WD40"/>
    <property type="match status" value="1"/>
</dbReference>
<feature type="region of interest" description="Disordered" evidence="5">
    <location>
        <begin position="211"/>
        <end position="239"/>
    </location>
</feature>
<name>A0A8H5ETK2_9AGAR</name>
<feature type="repeat" description="WD" evidence="3">
    <location>
        <begin position="591"/>
        <end position="630"/>
    </location>
</feature>
<dbReference type="InterPro" id="IPR019775">
    <property type="entry name" value="WD40_repeat_CS"/>
</dbReference>
<dbReference type="PROSITE" id="PS00678">
    <property type="entry name" value="WD_REPEATS_1"/>
    <property type="match status" value="3"/>
</dbReference>
<keyword evidence="2" id="KW-0677">Repeat</keyword>
<dbReference type="InterPro" id="IPR036322">
    <property type="entry name" value="WD40_repeat_dom_sf"/>
</dbReference>
<dbReference type="PANTHER" id="PTHR44156">
    <property type="entry name" value="SUPERNUMERARY LIMBS, ISOFORM B-RELATED"/>
    <property type="match status" value="1"/>
</dbReference>
<dbReference type="OrthoDB" id="496at2759"/>